<reference evidence="1" key="1">
    <citation type="journal article" date="2021" name="Microb. Physiol.">
        <title>Proteogenomic Insights into the Physiology of Marine, Sulfate-Reducing, Filamentous Desulfonema limicola and Desulfonema magnum.</title>
        <authorList>
            <person name="Schnaars V."/>
            <person name="Wohlbrand L."/>
            <person name="Scheve S."/>
            <person name="Hinrichs C."/>
            <person name="Reinhardt R."/>
            <person name="Rabus R."/>
        </authorList>
    </citation>
    <scope>NUCLEOTIDE SEQUENCE</scope>
    <source>
        <strain evidence="1">4be13</strain>
    </source>
</reference>
<accession>A0A975BGZ1</accession>
<dbReference type="Proteomes" id="UP000663722">
    <property type="component" value="Chromosome"/>
</dbReference>
<dbReference type="RefSeq" id="WP_207681384.1">
    <property type="nucleotide sequence ID" value="NZ_CP061800.1"/>
</dbReference>
<proteinExistence type="predicted"/>
<name>A0A975BGZ1_9BACT</name>
<protein>
    <submittedName>
        <fullName evidence="1">Uncharacterized protein</fullName>
    </submittedName>
</protein>
<organism evidence="1 2">
    <name type="scientific">Desulfonema magnum</name>
    <dbReference type="NCBI Taxonomy" id="45655"/>
    <lineage>
        <taxon>Bacteria</taxon>
        <taxon>Pseudomonadati</taxon>
        <taxon>Thermodesulfobacteriota</taxon>
        <taxon>Desulfobacteria</taxon>
        <taxon>Desulfobacterales</taxon>
        <taxon>Desulfococcaceae</taxon>
        <taxon>Desulfonema</taxon>
    </lineage>
</organism>
<sequence length="196" mass="22177">MGNVVDFPKNTSLSFKYQKILQKQVINEDSPGSVLRDFETFLKFIGPKGCKLTNKTSLLALKSLGELNSQLTRPLKIGLKRPMQKAYPHINGLYLLVRASGLARVEGVGAKKRLVLDSDIHNSWKKLNLTERYFTLAESWLIRGKSEILGEYKHSGMDFTIAVLKNFFEKIPSKGLKLAGDSRTEDHIHLTFLKSR</sequence>
<evidence type="ECO:0000313" key="1">
    <source>
        <dbReference type="EMBL" id="QTA85247.1"/>
    </source>
</evidence>
<dbReference type="AlphaFoldDB" id="A0A975BGZ1"/>
<keyword evidence="2" id="KW-1185">Reference proteome</keyword>
<dbReference type="EMBL" id="CP061800">
    <property type="protein sequence ID" value="QTA85247.1"/>
    <property type="molecule type" value="Genomic_DNA"/>
</dbReference>
<evidence type="ECO:0000313" key="2">
    <source>
        <dbReference type="Proteomes" id="UP000663722"/>
    </source>
</evidence>
<gene>
    <name evidence="1" type="ORF">dnm_012520</name>
</gene>
<dbReference type="KEGG" id="dmm:dnm_012520"/>